<evidence type="ECO:0000313" key="4">
    <source>
        <dbReference type="EMBL" id="KAK3239293.1"/>
    </source>
</evidence>
<feature type="compositionally biased region" description="Basic and acidic residues" evidence="2">
    <location>
        <begin position="387"/>
        <end position="398"/>
    </location>
</feature>
<dbReference type="InterPro" id="IPR029048">
    <property type="entry name" value="HSP70_C_sf"/>
</dbReference>
<dbReference type="SMART" id="SM00306">
    <property type="entry name" value="HintN"/>
    <property type="match status" value="1"/>
</dbReference>
<feature type="region of interest" description="Disordered" evidence="2">
    <location>
        <begin position="1"/>
        <end position="96"/>
    </location>
</feature>
<accession>A0AAE0BMD3</accession>
<feature type="compositionally biased region" description="Basic and acidic residues" evidence="2">
    <location>
        <begin position="405"/>
        <end position="417"/>
    </location>
</feature>
<evidence type="ECO:0000256" key="1">
    <source>
        <dbReference type="SAM" id="Coils"/>
    </source>
</evidence>
<dbReference type="InterPro" id="IPR001767">
    <property type="entry name" value="Hedgehog_Hint"/>
</dbReference>
<proteinExistence type="predicted"/>
<dbReference type="InterPro" id="IPR036844">
    <property type="entry name" value="Hint_dom_sf"/>
</dbReference>
<dbReference type="PANTHER" id="PTHR46706:SF12">
    <property type="entry name" value="PROTEIN QUA-1-RELATED"/>
    <property type="match status" value="1"/>
</dbReference>
<comment type="caution">
    <text evidence="4">The sequence shown here is derived from an EMBL/GenBank/DDBJ whole genome shotgun (WGS) entry which is preliminary data.</text>
</comment>
<evidence type="ECO:0000259" key="3">
    <source>
        <dbReference type="SMART" id="SM00306"/>
    </source>
</evidence>
<feature type="region of interest" description="Disordered" evidence="2">
    <location>
        <begin position="330"/>
        <end position="425"/>
    </location>
</feature>
<dbReference type="CDD" id="cd00081">
    <property type="entry name" value="Hint"/>
    <property type="match status" value="1"/>
</dbReference>
<gene>
    <name evidence="4" type="ORF">CYMTET_50767</name>
</gene>
<evidence type="ECO:0000313" key="5">
    <source>
        <dbReference type="Proteomes" id="UP001190700"/>
    </source>
</evidence>
<dbReference type="EMBL" id="LGRX02033968">
    <property type="protein sequence ID" value="KAK3239293.1"/>
    <property type="molecule type" value="Genomic_DNA"/>
</dbReference>
<name>A0AAE0BMD3_9CHLO</name>
<reference evidence="4 5" key="1">
    <citation type="journal article" date="2015" name="Genome Biol. Evol.">
        <title>Comparative Genomics of a Bacterivorous Green Alga Reveals Evolutionary Causalities and Consequences of Phago-Mixotrophic Mode of Nutrition.</title>
        <authorList>
            <person name="Burns J.A."/>
            <person name="Paasch A."/>
            <person name="Narechania A."/>
            <person name="Kim E."/>
        </authorList>
    </citation>
    <scope>NUCLEOTIDE SEQUENCE [LARGE SCALE GENOMIC DNA]</scope>
    <source>
        <strain evidence="4 5">PLY_AMNH</strain>
    </source>
</reference>
<dbReference type="SUPFAM" id="SSF100934">
    <property type="entry name" value="Heat shock protein 70kD (HSP70), C-terminal subdomain"/>
    <property type="match status" value="1"/>
</dbReference>
<dbReference type="AlphaFoldDB" id="A0AAE0BMD3"/>
<dbReference type="InterPro" id="IPR052140">
    <property type="entry name" value="Dev_Signal_Hedgehog-like"/>
</dbReference>
<protein>
    <recommendedName>
        <fullName evidence="3">Hint domain-containing protein</fullName>
    </recommendedName>
</protein>
<feature type="coiled-coil region" evidence="1">
    <location>
        <begin position="252"/>
        <end position="313"/>
    </location>
</feature>
<organism evidence="4 5">
    <name type="scientific">Cymbomonas tetramitiformis</name>
    <dbReference type="NCBI Taxonomy" id="36881"/>
    <lineage>
        <taxon>Eukaryota</taxon>
        <taxon>Viridiplantae</taxon>
        <taxon>Chlorophyta</taxon>
        <taxon>Pyramimonadophyceae</taxon>
        <taxon>Pyramimonadales</taxon>
        <taxon>Pyramimonadaceae</taxon>
        <taxon>Cymbomonas</taxon>
    </lineage>
</organism>
<dbReference type="PANTHER" id="PTHR46706">
    <property type="entry name" value="PROTEIN QUA-1-RELATED"/>
    <property type="match status" value="1"/>
</dbReference>
<dbReference type="Gene3D" id="2.170.16.10">
    <property type="entry name" value="Hedgehog/Intein (Hint) domain"/>
    <property type="match status" value="1"/>
</dbReference>
<dbReference type="Gene3D" id="1.20.1270.10">
    <property type="match status" value="1"/>
</dbReference>
<feature type="domain" description="Hint" evidence="3">
    <location>
        <begin position="419"/>
        <end position="549"/>
    </location>
</feature>
<dbReference type="SUPFAM" id="SSF51294">
    <property type="entry name" value="Hedgehog/intein (Hint) domain"/>
    <property type="match status" value="1"/>
</dbReference>
<feature type="compositionally biased region" description="Basic and acidic residues" evidence="2">
    <location>
        <begin position="38"/>
        <end position="53"/>
    </location>
</feature>
<dbReference type="InterPro" id="IPR003587">
    <property type="entry name" value="Hint_dom_N"/>
</dbReference>
<dbReference type="GO" id="GO:0016540">
    <property type="term" value="P:protein autoprocessing"/>
    <property type="evidence" value="ECO:0007669"/>
    <property type="project" value="InterPro"/>
</dbReference>
<keyword evidence="1" id="KW-0175">Coiled coil</keyword>
<keyword evidence="5" id="KW-1185">Reference proteome</keyword>
<evidence type="ECO:0000256" key="2">
    <source>
        <dbReference type="SAM" id="MobiDB-lite"/>
    </source>
</evidence>
<sequence>MGQEAVQEESVLTSAAELNWEDELSRSVPEAWGLSGQDSKRNKTQAENRRSTDAEGWWSDGELDEELVRQVRDEEEALPPGSVSNTYGRNGPRWNADLSRSMDASSLRLSLQDDLPLAPDAVPEWGELGEPSPVLMQENLQTAEWGEWGDLPGQAPGMATQHVISWNLEEAARARQELEAFLYRWAVQMAEVAHFMSEKERALILQLMQHTETWLKNDGINVKPLVYKEKLSHLQKICGIVEERKQESDSRIAALEELRAEETALRSALEAASVQDAGAEGLEAARRILEEDLAELEEQLRQQEQRKRYEDCVVQPSTIRKCSAKMQQASKKLSGSEAGAQAGRGREEAANESTTEAAGMDSPESGVPSLSVPADDVAGSAQAPDSPDPKKAAQEEAAAKASQETGEHSKPAEEKKSGGGCFPGMATVMVPGGTRRIDQLELGDRVAVVPDKSGDGYGLAVEKVLLFAARDPDDVLRDYVQICTTSGSSVMLSPGHLLPCMAFRGSDGTPDPGAAPASISSAASDSSCHAHELHRAEDVRPGWHVWVLHSSRMCTVRTTVQRVTRCKAAGRFAPLTGSCNTTLIVDGVVVSQLTDFVDGIVSRGRTHELLSPLRTLYHALPSSVYAVCAAIIPYSHDTIVAARNALLTIIGSKSIMCTPTKNE</sequence>
<dbReference type="Proteomes" id="UP001190700">
    <property type="component" value="Unassembled WGS sequence"/>
</dbReference>
<dbReference type="Pfam" id="PF01079">
    <property type="entry name" value="Hint"/>
    <property type="match status" value="1"/>
</dbReference>